<evidence type="ECO:0000256" key="1">
    <source>
        <dbReference type="ARBA" id="ARBA00022723"/>
    </source>
</evidence>
<dbReference type="GO" id="GO:0005634">
    <property type="term" value="C:nucleus"/>
    <property type="evidence" value="ECO:0007669"/>
    <property type="project" value="TreeGrafter"/>
</dbReference>
<dbReference type="PANTHER" id="PTHR10237:SF1">
    <property type="entry name" value="DEFORMED EPIDERMAL AUTOREGULATORY FACTOR 1 HOMOLOG"/>
    <property type="match status" value="1"/>
</dbReference>
<keyword evidence="2 8" id="KW-0863">Zinc-finger</keyword>
<dbReference type="PROSITE" id="PS01360">
    <property type="entry name" value="ZF_MYND_1"/>
    <property type="match status" value="1"/>
</dbReference>
<evidence type="ECO:0000256" key="7">
    <source>
        <dbReference type="ARBA" id="ARBA00023242"/>
    </source>
</evidence>
<dbReference type="Pfam" id="PF01753">
    <property type="entry name" value="zf-MYND"/>
    <property type="match status" value="1"/>
</dbReference>
<reference evidence="10" key="1">
    <citation type="submission" date="2021-11" db="EMBL/GenBank/DDBJ databases">
        <authorList>
            <person name="Schell T."/>
        </authorList>
    </citation>
    <scope>NUCLEOTIDE SEQUENCE</scope>
    <source>
        <strain evidence="10">M5</strain>
    </source>
</reference>
<evidence type="ECO:0000313" key="10">
    <source>
        <dbReference type="EMBL" id="CAH0106595.1"/>
    </source>
</evidence>
<evidence type="ECO:0000259" key="9">
    <source>
        <dbReference type="PROSITE" id="PS50865"/>
    </source>
</evidence>
<dbReference type="GO" id="GO:0000981">
    <property type="term" value="F:DNA-binding transcription factor activity, RNA polymerase II-specific"/>
    <property type="evidence" value="ECO:0007669"/>
    <property type="project" value="TreeGrafter"/>
</dbReference>
<evidence type="ECO:0000256" key="4">
    <source>
        <dbReference type="ARBA" id="ARBA00023015"/>
    </source>
</evidence>
<evidence type="ECO:0000256" key="2">
    <source>
        <dbReference type="ARBA" id="ARBA00022771"/>
    </source>
</evidence>
<keyword evidence="1" id="KW-0479">Metal-binding</keyword>
<dbReference type="GO" id="GO:0003677">
    <property type="term" value="F:DNA binding"/>
    <property type="evidence" value="ECO:0007669"/>
    <property type="project" value="UniProtKB-KW"/>
</dbReference>
<dbReference type="SUPFAM" id="SSF144232">
    <property type="entry name" value="HIT/MYND zinc finger-like"/>
    <property type="match status" value="1"/>
</dbReference>
<dbReference type="InterPro" id="IPR002893">
    <property type="entry name" value="Znf_MYND"/>
</dbReference>
<gene>
    <name evidence="10" type="ORF">DGAL_LOCUS9752</name>
</gene>
<dbReference type="PANTHER" id="PTHR10237">
    <property type="entry name" value="DEFORMED EPIDERMAL AUTOREGULATORY FACTOR 1 HOMOLOG SUPPRESSIN"/>
    <property type="match status" value="1"/>
</dbReference>
<keyword evidence="5" id="KW-0238">DNA-binding</keyword>
<dbReference type="InterPro" id="IPR024119">
    <property type="entry name" value="TF_DEAF-1"/>
</dbReference>
<accession>A0A8J2RVA8</accession>
<name>A0A8J2RVA8_9CRUS</name>
<dbReference type="Proteomes" id="UP000789390">
    <property type="component" value="Unassembled WGS sequence"/>
</dbReference>
<dbReference type="AlphaFoldDB" id="A0A8J2RVA8"/>
<keyword evidence="4" id="KW-0805">Transcription regulation</keyword>
<keyword evidence="3" id="KW-0862">Zinc</keyword>
<comment type="caution">
    <text evidence="10">The sequence shown here is derived from an EMBL/GenBank/DDBJ whole genome shotgun (WGS) entry which is preliminary data.</text>
</comment>
<keyword evidence="6" id="KW-0804">Transcription</keyword>
<dbReference type="OrthoDB" id="6402639at2759"/>
<evidence type="ECO:0000256" key="3">
    <source>
        <dbReference type="ARBA" id="ARBA00022833"/>
    </source>
</evidence>
<feature type="domain" description="MYND-type" evidence="9">
    <location>
        <begin position="196"/>
        <end position="235"/>
    </location>
</feature>
<sequence>MGAVADMEQQLMKKPCTDSGPPSSVSPTVSQDVNMETVKCQESENDFVVEVNIHCKGVPKGLDITTDRELPYCLFSKNLVEMGHLNAKEASEYLVYLHRVFVKKNSKPMIVHTTDEGTKLLRYVLRLNSTKMKPSSWQENNLPLGKYSPFLATYISPLYQETFYHCDEKEDDATSKTSDAGLNEASATPNGQPNTCAVCGKQSRDKFKRCSRCKITEYCTVECQRADWRKHKLVCAKANP</sequence>
<keyword evidence="7" id="KW-0539">Nucleus</keyword>
<evidence type="ECO:0000256" key="5">
    <source>
        <dbReference type="ARBA" id="ARBA00023125"/>
    </source>
</evidence>
<evidence type="ECO:0000313" key="11">
    <source>
        <dbReference type="Proteomes" id="UP000789390"/>
    </source>
</evidence>
<protein>
    <recommendedName>
        <fullName evidence="9">MYND-type domain-containing protein</fullName>
    </recommendedName>
</protein>
<organism evidence="10 11">
    <name type="scientific">Daphnia galeata</name>
    <dbReference type="NCBI Taxonomy" id="27404"/>
    <lineage>
        <taxon>Eukaryota</taxon>
        <taxon>Metazoa</taxon>
        <taxon>Ecdysozoa</taxon>
        <taxon>Arthropoda</taxon>
        <taxon>Crustacea</taxon>
        <taxon>Branchiopoda</taxon>
        <taxon>Diplostraca</taxon>
        <taxon>Cladocera</taxon>
        <taxon>Anomopoda</taxon>
        <taxon>Daphniidae</taxon>
        <taxon>Daphnia</taxon>
    </lineage>
</organism>
<dbReference type="EMBL" id="CAKKLH010000224">
    <property type="protein sequence ID" value="CAH0106595.1"/>
    <property type="molecule type" value="Genomic_DNA"/>
</dbReference>
<proteinExistence type="predicted"/>
<evidence type="ECO:0000256" key="8">
    <source>
        <dbReference type="PROSITE-ProRule" id="PRU00134"/>
    </source>
</evidence>
<keyword evidence="11" id="KW-1185">Reference proteome</keyword>
<evidence type="ECO:0000256" key="6">
    <source>
        <dbReference type="ARBA" id="ARBA00023163"/>
    </source>
</evidence>
<dbReference type="GO" id="GO:0008270">
    <property type="term" value="F:zinc ion binding"/>
    <property type="evidence" value="ECO:0007669"/>
    <property type="project" value="UniProtKB-KW"/>
</dbReference>
<dbReference type="PROSITE" id="PS50865">
    <property type="entry name" value="ZF_MYND_2"/>
    <property type="match status" value="1"/>
</dbReference>
<dbReference type="Gene3D" id="6.10.140.2220">
    <property type="match status" value="1"/>
</dbReference>